<keyword evidence="3" id="KW-0847">Vitamin C</keyword>
<dbReference type="GO" id="GO:0016705">
    <property type="term" value="F:oxidoreductase activity, acting on paired donors, with incorporation or reduction of molecular oxygen"/>
    <property type="evidence" value="ECO:0007669"/>
    <property type="project" value="InterPro"/>
</dbReference>
<evidence type="ECO:0000313" key="10">
    <source>
        <dbReference type="Proteomes" id="UP000264006"/>
    </source>
</evidence>
<dbReference type="Proteomes" id="UP000264006">
    <property type="component" value="Chromosome"/>
</dbReference>
<keyword evidence="5" id="KW-0560">Oxidoreductase</keyword>
<evidence type="ECO:0000259" key="8">
    <source>
        <dbReference type="PROSITE" id="PS51471"/>
    </source>
</evidence>
<reference evidence="9 10" key="1">
    <citation type="submission" date="2018-09" db="EMBL/GenBank/DDBJ databases">
        <title>Complete genome sequence of Euzebya sp. DY32-46 isolated from seawater of Pacific Ocean.</title>
        <authorList>
            <person name="Xu L."/>
            <person name="Wu Y.-H."/>
            <person name="Xu X.-W."/>
        </authorList>
    </citation>
    <scope>NUCLEOTIDE SEQUENCE [LARGE SCALE GENOMIC DNA]</scope>
    <source>
        <strain evidence="9 10">DY32-46</strain>
    </source>
</reference>
<dbReference type="GO" id="GO:0005506">
    <property type="term" value="F:iron ion binding"/>
    <property type="evidence" value="ECO:0007669"/>
    <property type="project" value="InterPro"/>
</dbReference>
<gene>
    <name evidence="9" type="ORF">DVS28_a3300</name>
</gene>
<keyword evidence="4" id="KW-0223">Dioxygenase</keyword>
<protein>
    <recommendedName>
        <fullName evidence="8">Fe2OG dioxygenase domain-containing protein</fullName>
    </recommendedName>
</protein>
<sequence length="350" mass="38422">MADDTHHIHENRPGLQRGERAPDMVLPTPQGTPTHYYAHAGGRPALLVHTRDDGLAAVRDLTAALATDHERLTVHVIGPQTVADALDGPEDPDVLVDRNGRAAAAYRTDGRTVAFLLDPSLRVLEGWEVPDGGAVATDVASAVRQRLDAIDAATPAPRVVGMQAPVLIVPDVLSPGECDDLVALWHTDHTETGVETNEGSTRGERLEAKLKRRADHIVRDPDRMQALATAIGRRLFVEVARCFNYRPKRFEGFKIGRYTAEDRGFFSLHRDNLSPTTAHRRFALTLNLSEDYQGGELRFPEYGPNLYRPPRGAALVFSGSLLHEVADVTAGERFVLLSFLFADETVRQPG</sequence>
<evidence type="ECO:0000256" key="6">
    <source>
        <dbReference type="ARBA" id="ARBA00023004"/>
    </source>
</evidence>
<dbReference type="Pfam" id="PF13640">
    <property type="entry name" value="2OG-FeII_Oxy_3"/>
    <property type="match status" value="1"/>
</dbReference>
<dbReference type="RefSeq" id="WP_114592388.1">
    <property type="nucleotide sequence ID" value="NZ_CP031165.1"/>
</dbReference>
<name>A0A346Y0H8_9ACTN</name>
<dbReference type="GO" id="GO:0051213">
    <property type="term" value="F:dioxygenase activity"/>
    <property type="evidence" value="ECO:0007669"/>
    <property type="project" value="UniProtKB-KW"/>
</dbReference>
<evidence type="ECO:0000256" key="2">
    <source>
        <dbReference type="ARBA" id="ARBA00022723"/>
    </source>
</evidence>
<proteinExistence type="predicted"/>
<evidence type="ECO:0000256" key="7">
    <source>
        <dbReference type="SAM" id="MobiDB-lite"/>
    </source>
</evidence>
<dbReference type="KEGG" id="euz:DVS28_a3300"/>
<dbReference type="OrthoDB" id="255432at2"/>
<keyword evidence="6" id="KW-0408">Iron</keyword>
<dbReference type="InterPro" id="IPR044862">
    <property type="entry name" value="Pro_4_hyd_alph_FE2OG_OXY"/>
</dbReference>
<evidence type="ECO:0000256" key="1">
    <source>
        <dbReference type="ARBA" id="ARBA00001961"/>
    </source>
</evidence>
<dbReference type="InterPro" id="IPR005123">
    <property type="entry name" value="Oxoglu/Fe-dep_dioxygenase_dom"/>
</dbReference>
<feature type="domain" description="Fe2OG dioxygenase" evidence="8">
    <location>
        <begin position="249"/>
        <end position="342"/>
    </location>
</feature>
<feature type="region of interest" description="Disordered" evidence="7">
    <location>
        <begin position="1"/>
        <end position="33"/>
    </location>
</feature>
<dbReference type="SMART" id="SM00702">
    <property type="entry name" value="P4Hc"/>
    <property type="match status" value="1"/>
</dbReference>
<keyword evidence="2" id="KW-0479">Metal-binding</keyword>
<dbReference type="EMBL" id="CP031165">
    <property type="protein sequence ID" value="AXV07975.1"/>
    <property type="molecule type" value="Genomic_DNA"/>
</dbReference>
<dbReference type="Gene3D" id="2.60.120.620">
    <property type="entry name" value="q2cbj1_9rhob like domain"/>
    <property type="match status" value="1"/>
</dbReference>
<comment type="cofactor">
    <cofactor evidence="1">
        <name>L-ascorbate</name>
        <dbReference type="ChEBI" id="CHEBI:38290"/>
    </cofactor>
</comment>
<accession>A0A346Y0H8</accession>
<dbReference type="PROSITE" id="PS51471">
    <property type="entry name" value="FE2OG_OXY"/>
    <property type="match status" value="1"/>
</dbReference>
<evidence type="ECO:0000256" key="4">
    <source>
        <dbReference type="ARBA" id="ARBA00022964"/>
    </source>
</evidence>
<dbReference type="InterPro" id="IPR006620">
    <property type="entry name" value="Pro_4_hyd_alph"/>
</dbReference>
<evidence type="ECO:0000313" key="9">
    <source>
        <dbReference type="EMBL" id="AXV07975.1"/>
    </source>
</evidence>
<organism evidence="9 10">
    <name type="scientific">Euzebya pacifica</name>
    <dbReference type="NCBI Taxonomy" id="1608957"/>
    <lineage>
        <taxon>Bacteria</taxon>
        <taxon>Bacillati</taxon>
        <taxon>Actinomycetota</taxon>
        <taxon>Nitriliruptoria</taxon>
        <taxon>Euzebyales</taxon>
    </lineage>
</organism>
<dbReference type="AlphaFoldDB" id="A0A346Y0H8"/>
<evidence type="ECO:0000256" key="5">
    <source>
        <dbReference type="ARBA" id="ARBA00023002"/>
    </source>
</evidence>
<keyword evidence="10" id="KW-1185">Reference proteome</keyword>
<evidence type="ECO:0000256" key="3">
    <source>
        <dbReference type="ARBA" id="ARBA00022896"/>
    </source>
</evidence>
<dbReference type="GO" id="GO:0031418">
    <property type="term" value="F:L-ascorbic acid binding"/>
    <property type="evidence" value="ECO:0007669"/>
    <property type="project" value="UniProtKB-KW"/>
</dbReference>
<feature type="compositionally biased region" description="Basic and acidic residues" evidence="7">
    <location>
        <begin position="1"/>
        <end position="22"/>
    </location>
</feature>